<evidence type="ECO:0000313" key="3">
    <source>
        <dbReference type="Proteomes" id="UP001153328"/>
    </source>
</evidence>
<evidence type="ECO:0000313" key="2">
    <source>
        <dbReference type="EMBL" id="CAG7656240.1"/>
    </source>
</evidence>
<evidence type="ECO:0000256" key="1">
    <source>
        <dbReference type="SAM" id="MobiDB-lite"/>
    </source>
</evidence>
<keyword evidence="3" id="KW-1185">Reference proteome</keyword>
<accession>A0A9W4H7P1</accession>
<comment type="caution">
    <text evidence="2">The sequence shown here is derived from an EMBL/GenBank/DDBJ whole genome shotgun (WGS) entry which is preliminary data.</text>
</comment>
<reference evidence="2" key="1">
    <citation type="submission" date="2021-06" db="EMBL/GenBank/DDBJ databases">
        <authorList>
            <person name="Arsene-Ploetze F."/>
        </authorList>
    </citation>
    <scope>NUCLEOTIDE SEQUENCE</scope>
    <source>
        <strain evidence="2">SBRY1</strain>
    </source>
</reference>
<proteinExistence type="predicted"/>
<organism evidence="2 3">
    <name type="scientific">Actinacidiphila bryophytorum</name>
    <dbReference type="NCBI Taxonomy" id="1436133"/>
    <lineage>
        <taxon>Bacteria</taxon>
        <taxon>Bacillati</taxon>
        <taxon>Actinomycetota</taxon>
        <taxon>Actinomycetes</taxon>
        <taxon>Kitasatosporales</taxon>
        <taxon>Streptomycetaceae</taxon>
        <taxon>Actinacidiphila</taxon>
    </lineage>
</organism>
<dbReference type="Proteomes" id="UP001153328">
    <property type="component" value="Unassembled WGS sequence"/>
</dbReference>
<gene>
    <name evidence="2" type="ORF">SBRY_70403</name>
</gene>
<dbReference type="EMBL" id="CAJVAX010000021">
    <property type="protein sequence ID" value="CAG7656240.1"/>
    <property type="molecule type" value="Genomic_DNA"/>
</dbReference>
<dbReference type="AlphaFoldDB" id="A0A9W4H7P1"/>
<feature type="region of interest" description="Disordered" evidence="1">
    <location>
        <begin position="1"/>
        <end position="24"/>
    </location>
</feature>
<sequence length="24" mass="3200">MRRRRHGRRHRRRTYLTRPAPTRR</sequence>
<name>A0A9W4H7P1_9ACTN</name>
<protein>
    <submittedName>
        <fullName evidence="2">Uncharacterized protein</fullName>
    </submittedName>
</protein>